<dbReference type="Proteomes" id="UP000265180">
    <property type="component" value="Chromosome 7"/>
</dbReference>
<dbReference type="PANTHER" id="PTHR11955">
    <property type="entry name" value="FATTY ACID BINDING PROTEIN"/>
    <property type="match status" value="1"/>
</dbReference>
<evidence type="ECO:0000259" key="8">
    <source>
        <dbReference type="PROSITE" id="PS00214"/>
    </source>
</evidence>
<dbReference type="GO" id="GO:0019841">
    <property type="term" value="F:retinol binding"/>
    <property type="evidence" value="ECO:0007669"/>
    <property type="project" value="UniProtKB-KW"/>
</dbReference>
<reference evidence="9" key="3">
    <citation type="submission" date="2025-08" db="UniProtKB">
        <authorList>
            <consortium name="Ensembl"/>
        </authorList>
    </citation>
    <scope>IDENTIFICATION</scope>
    <source>
        <strain evidence="9">HNI</strain>
    </source>
</reference>
<evidence type="ECO:0000313" key="9">
    <source>
        <dbReference type="Ensembl" id="ENSORLP00020011952.1"/>
    </source>
</evidence>
<dbReference type="Pfam" id="PF00061">
    <property type="entry name" value="Lipocalin"/>
    <property type="match status" value="1"/>
</dbReference>
<evidence type="ECO:0000256" key="5">
    <source>
        <dbReference type="ARBA" id="ARBA00023072"/>
    </source>
</evidence>
<name>A0A3P9KUE4_ORYLA</name>
<evidence type="ECO:0000313" key="10">
    <source>
        <dbReference type="Proteomes" id="UP000265180"/>
    </source>
</evidence>
<evidence type="ECO:0000256" key="1">
    <source>
        <dbReference type="ARBA" id="ARBA00003699"/>
    </source>
</evidence>
<evidence type="ECO:0000256" key="2">
    <source>
        <dbReference type="ARBA" id="ARBA00008390"/>
    </source>
</evidence>
<evidence type="ECO:0000256" key="4">
    <source>
        <dbReference type="ARBA" id="ARBA00022893"/>
    </source>
</evidence>
<reference key="1">
    <citation type="journal article" date="2007" name="Nature">
        <title>The medaka draft genome and insights into vertebrate genome evolution.</title>
        <authorList>
            <person name="Kasahara M."/>
            <person name="Naruse K."/>
            <person name="Sasaki S."/>
            <person name="Nakatani Y."/>
            <person name="Qu W."/>
            <person name="Ahsan B."/>
            <person name="Yamada T."/>
            <person name="Nagayasu Y."/>
            <person name="Doi K."/>
            <person name="Kasai Y."/>
            <person name="Jindo T."/>
            <person name="Kobayashi D."/>
            <person name="Shimada A."/>
            <person name="Toyoda A."/>
            <person name="Kuroki Y."/>
            <person name="Fujiyama A."/>
            <person name="Sasaki T."/>
            <person name="Shimizu A."/>
            <person name="Asakawa S."/>
            <person name="Shimizu N."/>
            <person name="Hashimoto S."/>
            <person name="Yang J."/>
            <person name="Lee Y."/>
            <person name="Matsushima K."/>
            <person name="Sugano S."/>
            <person name="Sakaizumi M."/>
            <person name="Narita T."/>
            <person name="Ohishi K."/>
            <person name="Haga S."/>
            <person name="Ohta F."/>
            <person name="Nomoto H."/>
            <person name="Nogata K."/>
            <person name="Morishita T."/>
            <person name="Endo T."/>
            <person name="Shin-I T."/>
            <person name="Takeda H."/>
            <person name="Morishita S."/>
            <person name="Kohara Y."/>
        </authorList>
    </citation>
    <scope>NUCLEOTIDE SEQUENCE [LARGE SCALE GENOMIC DNA]</scope>
    <source>
        <strain>Hd-rR</strain>
    </source>
</reference>
<dbReference type="InterPro" id="IPR012674">
    <property type="entry name" value="Calycin"/>
</dbReference>
<protein>
    <recommendedName>
        <fullName evidence="3">Cellular retinoic acid-binding protein 1</fullName>
    </recommendedName>
    <alternativeName>
        <fullName evidence="6">Cellular retinoic acid-binding protein I</fullName>
    </alternativeName>
</protein>
<dbReference type="PRINTS" id="PR00178">
    <property type="entry name" value="FATTYACIDBP"/>
</dbReference>
<keyword evidence="7" id="KW-0813">Transport</keyword>
<evidence type="ECO:0000256" key="6">
    <source>
        <dbReference type="ARBA" id="ARBA00030108"/>
    </source>
</evidence>
<dbReference type="InterPro" id="IPR031259">
    <property type="entry name" value="ILBP"/>
</dbReference>
<reference evidence="9 10" key="2">
    <citation type="submission" date="2017-04" db="EMBL/GenBank/DDBJ databases">
        <title>CpG methylation of centromeres and impact of large insertions on vertebrate speciation.</title>
        <authorList>
            <person name="Ichikawa K."/>
            <person name="Yoshimura J."/>
            <person name="Morishita S."/>
        </authorList>
    </citation>
    <scope>NUCLEOTIDE SEQUENCE</scope>
    <source>
        <strain evidence="9 10">HNI</strain>
    </source>
</reference>
<evidence type="ECO:0000256" key="3">
    <source>
        <dbReference type="ARBA" id="ARBA00013592"/>
    </source>
</evidence>
<accession>A0A3P9KUE4</accession>
<dbReference type="Gene3D" id="2.40.128.20">
    <property type="match status" value="1"/>
</dbReference>
<evidence type="ECO:0000256" key="7">
    <source>
        <dbReference type="RuleBase" id="RU003696"/>
    </source>
</evidence>
<keyword evidence="5" id="KW-0683">Retinol-binding</keyword>
<keyword evidence="4" id="KW-0845">Vitamin A</keyword>
<dbReference type="SUPFAM" id="SSF50814">
    <property type="entry name" value="Lipocalins"/>
    <property type="match status" value="1"/>
</dbReference>
<dbReference type="InterPro" id="IPR000566">
    <property type="entry name" value="Lipocln_cytosolic_FA-bd_dom"/>
</dbReference>
<dbReference type="GO" id="GO:0016918">
    <property type="term" value="F:retinal binding"/>
    <property type="evidence" value="ECO:0007669"/>
    <property type="project" value="UniProtKB-KW"/>
</dbReference>
<dbReference type="AlphaFoldDB" id="A0A3P9KUE4"/>
<dbReference type="Ensembl" id="ENSORLT00020018966.1">
    <property type="protein sequence ID" value="ENSORLP00020011952.1"/>
    <property type="gene ID" value="ENSORLG00020012881.1"/>
</dbReference>
<reference evidence="9" key="4">
    <citation type="submission" date="2025-09" db="UniProtKB">
        <authorList>
            <consortium name="Ensembl"/>
        </authorList>
    </citation>
    <scope>IDENTIFICATION</scope>
    <source>
        <strain evidence="9">HNI</strain>
    </source>
</reference>
<comment type="similarity">
    <text evidence="2 7">Belongs to the calycin superfamily. Fatty-acid binding protein (FABP) family.</text>
</comment>
<comment type="function">
    <text evidence="1">Cytosolic CRABPs may regulate the access of retinoic acid to the nuclear retinoic acid receptors.</text>
</comment>
<dbReference type="PROSITE" id="PS00214">
    <property type="entry name" value="FABP"/>
    <property type="match status" value="1"/>
</dbReference>
<organism evidence="9 10">
    <name type="scientific">Oryzias latipes</name>
    <name type="common">Japanese rice fish</name>
    <name type="synonym">Japanese killifish</name>
    <dbReference type="NCBI Taxonomy" id="8090"/>
    <lineage>
        <taxon>Eukaryota</taxon>
        <taxon>Metazoa</taxon>
        <taxon>Chordata</taxon>
        <taxon>Craniata</taxon>
        <taxon>Vertebrata</taxon>
        <taxon>Euteleostomi</taxon>
        <taxon>Actinopterygii</taxon>
        <taxon>Neopterygii</taxon>
        <taxon>Teleostei</taxon>
        <taxon>Neoteleostei</taxon>
        <taxon>Acanthomorphata</taxon>
        <taxon>Ovalentaria</taxon>
        <taxon>Atherinomorphae</taxon>
        <taxon>Beloniformes</taxon>
        <taxon>Adrianichthyidae</taxon>
        <taxon>Oryziinae</taxon>
        <taxon>Oryzias</taxon>
    </lineage>
</organism>
<dbReference type="FunFam" id="2.40.128.20:FF:000001">
    <property type="entry name" value="Fatty acid-binding protein, adipocyte"/>
    <property type="match status" value="1"/>
</dbReference>
<sequence length="151" mass="17598">MPASICGAWELISNVNFEGYMVALGIGPYLRKIALKLKLRKVIEQHGDQYVIKTVSPFRNYTFSFKLNQEFEEFTQGLDNRHVKSLVTWEGNKLVCVQTGEKKNRGWTHWIEDDKLHLVFLRSCIVKESSADRSLKRSKAVKRKKRCFCRS</sequence>
<proteinExistence type="inferred from homology"/>
<feature type="domain" description="Cytosolic fatty-acid binding proteins" evidence="8">
    <location>
        <begin position="7"/>
        <end position="24"/>
    </location>
</feature>
<dbReference type="InterPro" id="IPR000463">
    <property type="entry name" value="Fatty_acid-bd"/>
</dbReference>